<organism evidence="5 6">
    <name type="scientific">Brachionus plicatilis</name>
    <name type="common">Marine rotifer</name>
    <name type="synonym">Brachionus muelleri</name>
    <dbReference type="NCBI Taxonomy" id="10195"/>
    <lineage>
        <taxon>Eukaryota</taxon>
        <taxon>Metazoa</taxon>
        <taxon>Spiralia</taxon>
        <taxon>Gnathifera</taxon>
        <taxon>Rotifera</taxon>
        <taxon>Eurotatoria</taxon>
        <taxon>Monogononta</taxon>
        <taxon>Pseudotrocha</taxon>
        <taxon>Ploima</taxon>
        <taxon>Brachionidae</taxon>
        <taxon>Brachionus</taxon>
    </lineage>
</organism>
<evidence type="ECO:0000256" key="4">
    <source>
        <dbReference type="ARBA" id="ARBA00022741"/>
    </source>
</evidence>
<sequence>MFVNLGCLQSIDNNNILADQHNMDFSFDSFFQCIQVVVRFVYKDTIKYSPLAILIMNLLTDFEFNSFIFSN</sequence>
<dbReference type="GO" id="GO:0009231">
    <property type="term" value="P:riboflavin biosynthetic process"/>
    <property type="evidence" value="ECO:0007669"/>
    <property type="project" value="InterPro"/>
</dbReference>
<evidence type="ECO:0000313" key="5">
    <source>
        <dbReference type="EMBL" id="RNA24123.1"/>
    </source>
</evidence>
<keyword evidence="6" id="KW-1185">Reference proteome</keyword>
<proteinExistence type="predicted"/>
<dbReference type="GO" id="GO:0000166">
    <property type="term" value="F:nucleotide binding"/>
    <property type="evidence" value="ECO:0007669"/>
    <property type="project" value="UniProtKB-KW"/>
</dbReference>
<gene>
    <name evidence="5" type="ORF">BpHYR1_036723</name>
</gene>
<keyword evidence="2" id="KW-0288">FMN</keyword>
<dbReference type="InterPro" id="IPR023465">
    <property type="entry name" value="Riboflavin_kinase_dom_sf"/>
</dbReference>
<accession>A0A3M7RKM4</accession>
<name>A0A3M7RKM4_BRAPC</name>
<comment type="caution">
    <text evidence="5">The sequence shown here is derived from an EMBL/GenBank/DDBJ whole genome shotgun (WGS) entry which is preliminary data.</text>
</comment>
<protein>
    <submittedName>
        <fullName evidence="5">Uncharacterized protein</fullName>
    </submittedName>
</protein>
<evidence type="ECO:0000256" key="1">
    <source>
        <dbReference type="ARBA" id="ARBA00022630"/>
    </source>
</evidence>
<dbReference type="Proteomes" id="UP000276133">
    <property type="component" value="Unassembled WGS sequence"/>
</dbReference>
<evidence type="ECO:0000313" key="6">
    <source>
        <dbReference type="Proteomes" id="UP000276133"/>
    </source>
</evidence>
<dbReference type="EMBL" id="REGN01003167">
    <property type="protein sequence ID" value="RNA24123.1"/>
    <property type="molecule type" value="Genomic_DNA"/>
</dbReference>
<keyword evidence="4" id="KW-0547">Nucleotide-binding</keyword>
<evidence type="ECO:0000256" key="2">
    <source>
        <dbReference type="ARBA" id="ARBA00022643"/>
    </source>
</evidence>
<dbReference type="SUPFAM" id="SSF82114">
    <property type="entry name" value="Riboflavin kinase-like"/>
    <property type="match status" value="1"/>
</dbReference>
<evidence type="ECO:0000256" key="3">
    <source>
        <dbReference type="ARBA" id="ARBA00022679"/>
    </source>
</evidence>
<reference evidence="5 6" key="1">
    <citation type="journal article" date="2018" name="Sci. Rep.">
        <title>Genomic signatures of local adaptation to the degree of environmental predictability in rotifers.</title>
        <authorList>
            <person name="Franch-Gras L."/>
            <person name="Hahn C."/>
            <person name="Garcia-Roger E.M."/>
            <person name="Carmona M.J."/>
            <person name="Serra M."/>
            <person name="Gomez A."/>
        </authorList>
    </citation>
    <scope>NUCLEOTIDE SEQUENCE [LARGE SCALE GENOMIC DNA]</scope>
    <source>
        <strain evidence="5">HYR1</strain>
    </source>
</reference>
<keyword evidence="1" id="KW-0285">Flavoprotein</keyword>
<keyword evidence="3" id="KW-0808">Transferase</keyword>
<dbReference type="GO" id="GO:0008531">
    <property type="term" value="F:riboflavin kinase activity"/>
    <property type="evidence" value="ECO:0007669"/>
    <property type="project" value="InterPro"/>
</dbReference>
<dbReference type="AlphaFoldDB" id="A0A3M7RKM4"/>